<proteinExistence type="predicted"/>
<feature type="domain" description="Type 9 secretion system plug protein N-terminal" evidence="1">
    <location>
        <begin position="35"/>
        <end position="159"/>
    </location>
</feature>
<protein>
    <recommendedName>
        <fullName evidence="1">Type 9 secretion system plug protein N-terminal domain-containing protein</fullName>
    </recommendedName>
</protein>
<dbReference type="AlphaFoldDB" id="E0Y0N0"/>
<dbReference type="Pfam" id="PF17116">
    <property type="entry name" value="T9SS_plug_1st"/>
    <property type="match status" value="1"/>
</dbReference>
<evidence type="ECO:0000259" key="1">
    <source>
        <dbReference type="Pfam" id="PF17116"/>
    </source>
</evidence>
<sequence length="417" mass="48231">MNMSVNKSVTFVILLISSLLKGQVLRDTVAYEYLKTVQIAPVGTPLDFPAYELGVKNGLEFSFDDMAYEWNNYAYKIFHCTKDWEKSDLLINQYLDGFDGNYLNDFAISVGTFVPYTHYTLRVPNVNARPRISGNYILEVYQNDDPTDLIIRRRFIVYEDLVLPSVQVLRATDLTNFSSEQMVNAKVALAGYPIQDYFQDLDLSILQNRRWDNALTRLKPTFINDGILEYNFLGEYAFEGGVEFHSFDTKRLNQVGMGVKVSQLDTCWSVYLEEKKNRSIAVYSFQNDINGRRLIQRADVGNPDLAGDYCWVDFFMESPELEVPVYVYGQLSNWKLDPEFKLSYNYNKQAYTVRVLLKQGYYNYVFAHPREGGGVSTVLTEGTHWQTKNDYTLIMYNRGMGLRYDRIIGYFKPSSAL</sequence>
<organism evidence="2">
    <name type="scientific">uncultured Sphingobacterium sp. EB080_L08E11</name>
    <dbReference type="NCBI Taxonomy" id="710992"/>
    <lineage>
        <taxon>Bacteria</taxon>
        <taxon>Pseudomonadati</taxon>
        <taxon>Bacteroidota</taxon>
        <taxon>Sphingobacteriia</taxon>
        <taxon>Sphingobacteriales</taxon>
        <taxon>Sphingobacteriaceae</taxon>
        <taxon>Sphingobacterium</taxon>
        <taxon>environmental samples</taxon>
    </lineage>
</organism>
<dbReference type="InterPro" id="IPR031345">
    <property type="entry name" value="T9SS_Plug_N"/>
</dbReference>
<dbReference type="EMBL" id="GU474939">
    <property type="protein sequence ID" value="ADI20221.1"/>
    <property type="molecule type" value="Genomic_DNA"/>
</dbReference>
<name>E0Y0N0_9SPHI</name>
<accession>E0Y0N0</accession>
<evidence type="ECO:0000313" key="2">
    <source>
        <dbReference type="EMBL" id="ADI20221.1"/>
    </source>
</evidence>
<reference evidence="2" key="1">
    <citation type="journal article" date="2011" name="Environ. Microbiol.">
        <title>Time-series analyses of Monterey Bay coastal microbial picoplankton using a 'genome proxy' microarray.</title>
        <authorList>
            <person name="Rich V.I."/>
            <person name="Pham V.D."/>
            <person name="Eppley J."/>
            <person name="Shi Y."/>
            <person name="DeLong E.F."/>
        </authorList>
    </citation>
    <scope>NUCLEOTIDE SEQUENCE</scope>
</reference>